<name>A0A8S3Q1I5_MYTED</name>
<accession>A0A8S3Q1I5</accession>
<dbReference type="AlphaFoldDB" id="A0A8S3Q1I5"/>
<reference evidence="3" key="1">
    <citation type="submission" date="2021-03" db="EMBL/GenBank/DDBJ databases">
        <authorList>
            <person name="Bekaert M."/>
        </authorList>
    </citation>
    <scope>NUCLEOTIDE SEQUENCE</scope>
</reference>
<dbReference type="InterPro" id="IPR016186">
    <property type="entry name" value="C-type_lectin-like/link_sf"/>
</dbReference>
<dbReference type="PANTHER" id="PTHR22803">
    <property type="entry name" value="MANNOSE, PHOSPHOLIPASE, LECTIN RECEPTOR RELATED"/>
    <property type="match status" value="1"/>
</dbReference>
<evidence type="ECO:0000256" key="1">
    <source>
        <dbReference type="SAM" id="SignalP"/>
    </source>
</evidence>
<keyword evidence="1" id="KW-0732">Signal</keyword>
<sequence>MEMWLVVIFSFLSCSCNGSFVDQSTQSSVKTELNGRDIKLEVDVMKGNYHALLLRVINNEHEVAFLKGQTQQLEHELENTKQTFSCEIEGLRDVSMQYEQKLNETINSWNSMNDTIQDLSQSVSVLDNKYSHLEIPGKHSDESDTGDGSDCPLDWIRRVDFGACYFFSDTSKSWNDAQEQCRKHNGSLTDIYSENEAVWLEEYSRNHSARYFWIGGKNDHDVYKWFASDGETKHMNYTRWWHGRPDHNPKSNSSVCAHLNVHLDYKWFTWDCDRSFNFICKTYI</sequence>
<dbReference type="CDD" id="cd00037">
    <property type="entry name" value="CLECT"/>
    <property type="match status" value="1"/>
</dbReference>
<dbReference type="PROSITE" id="PS50041">
    <property type="entry name" value="C_TYPE_LECTIN_2"/>
    <property type="match status" value="1"/>
</dbReference>
<dbReference type="SMART" id="SM00034">
    <property type="entry name" value="CLECT"/>
    <property type="match status" value="1"/>
</dbReference>
<organism evidence="3 4">
    <name type="scientific">Mytilus edulis</name>
    <name type="common">Blue mussel</name>
    <dbReference type="NCBI Taxonomy" id="6550"/>
    <lineage>
        <taxon>Eukaryota</taxon>
        <taxon>Metazoa</taxon>
        <taxon>Spiralia</taxon>
        <taxon>Lophotrochozoa</taxon>
        <taxon>Mollusca</taxon>
        <taxon>Bivalvia</taxon>
        <taxon>Autobranchia</taxon>
        <taxon>Pteriomorphia</taxon>
        <taxon>Mytilida</taxon>
        <taxon>Mytiloidea</taxon>
        <taxon>Mytilidae</taxon>
        <taxon>Mytilinae</taxon>
        <taxon>Mytilus</taxon>
    </lineage>
</organism>
<dbReference type="Proteomes" id="UP000683360">
    <property type="component" value="Unassembled WGS sequence"/>
</dbReference>
<dbReference type="SUPFAM" id="SSF56436">
    <property type="entry name" value="C-type lectin-like"/>
    <property type="match status" value="1"/>
</dbReference>
<dbReference type="EMBL" id="CAJPWZ010000295">
    <property type="protein sequence ID" value="CAG2189545.1"/>
    <property type="molecule type" value="Genomic_DNA"/>
</dbReference>
<protein>
    <recommendedName>
        <fullName evidence="2">C-type lectin domain-containing protein</fullName>
    </recommendedName>
</protein>
<evidence type="ECO:0000313" key="4">
    <source>
        <dbReference type="Proteomes" id="UP000683360"/>
    </source>
</evidence>
<gene>
    <name evidence="3" type="ORF">MEDL_4851</name>
</gene>
<dbReference type="Pfam" id="PF00059">
    <property type="entry name" value="Lectin_C"/>
    <property type="match status" value="1"/>
</dbReference>
<feature type="signal peptide" evidence="1">
    <location>
        <begin position="1"/>
        <end position="18"/>
    </location>
</feature>
<dbReference type="InterPro" id="IPR001304">
    <property type="entry name" value="C-type_lectin-like"/>
</dbReference>
<proteinExistence type="predicted"/>
<feature type="domain" description="C-type lectin" evidence="2">
    <location>
        <begin position="162"/>
        <end position="281"/>
    </location>
</feature>
<keyword evidence="4" id="KW-1185">Reference proteome</keyword>
<comment type="caution">
    <text evidence="3">The sequence shown here is derived from an EMBL/GenBank/DDBJ whole genome shotgun (WGS) entry which is preliminary data.</text>
</comment>
<feature type="chain" id="PRO_5035745964" description="C-type lectin domain-containing protein" evidence="1">
    <location>
        <begin position="19"/>
        <end position="284"/>
    </location>
</feature>
<dbReference type="InterPro" id="IPR016187">
    <property type="entry name" value="CTDL_fold"/>
</dbReference>
<evidence type="ECO:0000313" key="3">
    <source>
        <dbReference type="EMBL" id="CAG2189545.1"/>
    </source>
</evidence>
<dbReference type="Gene3D" id="3.10.100.10">
    <property type="entry name" value="Mannose-Binding Protein A, subunit A"/>
    <property type="match status" value="1"/>
</dbReference>
<evidence type="ECO:0000259" key="2">
    <source>
        <dbReference type="PROSITE" id="PS50041"/>
    </source>
</evidence>
<dbReference type="OrthoDB" id="538816at2759"/>
<dbReference type="InterPro" id="IPR050111">
    <property type="entry name" value="C-type_lectin/snaclec_domain"/>
</dbReference>